<accession>A0A9Q0QPD7</accession>
<reference evidence="1" key="1">
    <citation type="journal article" date="2023" name="Plant J.">
        <title>The genome of the king protea, Protea cynaroides.</title>
        <authorList>
            <person name="Chang J."/>
            <person name="Duong T.A."/>
            <person name="Schoeman C."/>
            <person name="Ma X."/>
            <person name="Roodt D."/>
            <person name="Barker N."/>
            <person name="Li Z."/>
            <person name="Van de Peer Y."/>
            <person name="Mizrachi E."/>
        </authorList>
    </citation>
    <scope>NUCLEOTIDE SEQUENCE</scope>
    <source>
        <tissue evidence="1">Young leaves</tissue>
    </source>
</reference>
<evidence type="ECO:0000313" key="2">
    <source>
        <dbReference type="Proteomes" id="UP001141806"/>
    </source>
</evidence>
<organism evidence="1 2">
    <name type="scientific">Protea cynaroides</name>
    <dbReference type="NCBI Taxonomy" id="273540"/>
    <lineage>
        <taxon>Eukaryota</taxon>
        <taxon>Viridiplantae</taxon>
        <taxon>Streptophyta</taxon>
        <taxon>Embryophyta</taxon>
        <taxon>Tracheophyta</taxon>
        <taxon>Spermatophyta</taxon>
        <taxon>Magnoliopsida</taxon>
        <taxon>Proteales</taxon>
        <taxon>Proteaceae</taxon>
        <taxon>Protea</taxon>
    </lineage>
</organism>
<dbReference type="AlphaFoldDB" id="A0A9Q0QPD7"/>
<protein>
    <submittedName>
        <fullName evidence="1">Uncharacterized protein</fullName>
    </submittedName>
</protein>
<proteinExistence type="predicted"/>
<dbReference type="OrthoDB" id="775087at2759"/>
<evidence type="ECO:0000313" key="1">
    <source>
        <dbReference type="EMBL" id="KAJ4967075.1"/>
    </source>
</evidence>
<name>A0A9Q0QPD7_9MAGN</name>
<comment type="caution">
    <text evidence="1">The sequence shown here is derived from an EMBL/GenBank/DDBJ whole genome shotgun (WGS) entry which is preliminary data.</text>
</comment>
<dbReference type="PANTHER" id="PTHR35770:SF1">
    <property type="entry name" value="U2 SMALL NUCLEAR RIBONUCLEOPROTEIN AUXILIARY FACTOR-LIKE PROTEIN"/>
    <property type="match status" value="1"/>
</dbReference>
<sequence length="267" mass="29685">MAKSLGDFEPIFGKANAEWEKPCSLALLPFMFHVHPFDATSIRIHVTDFHSYTFEIIRSVSHLEDLKDDVGIGGNWSDFMDYLRASMISDKVKLILDGPMNPIGNRDAPLAKFVAQKSKGMPVISIALVRLVNSSASDAMANLSIGLFTAFQREHNLVVKEQARAYQLTTMLSAEQEKNESIQHQLNQVLNVKRQKAQKSSSDKAFPVSDPLRNLDSVLPSEAISPAEKPFAKDSVSTKVSQRAVPAYRRAKVRGVLLQDIDDEKDS</sequence>
<gene>
    <name evidence="1" type="ORF">NE237_018924</name>
</gene>
<dbReference type="Proteomes" id="UP001141806">
    <property type="component" value="Unassembled WGS sequence"/>
</dbReference>
<dbReference type="PANTHER" id="PTHR35770">
    <property type="entry name" value="U2 SMALL NUCLEAR RIBONUCLEOPROTEIN AUXILIARY FACTOR-LIKE PROTEIN"/>
    <property type="match status" value="1"/>
</dbReference>
<keyword evidence="2" id="KW-1185">Reference proteome</keyword>
<dbReference type="EMBL" id="JAMYWD010000007">
    <property type="protein sequence ID" value="KAJ4967075.1"/>
    <property type="molecule type" value="Genomic_DNA"/>
</dbReference>